<sequence length="191" mass="21991">MVFHPDLHRRRSMRLRDYDYVGAGAYFVTVCAWRRECLFGDGVDGGVLLNDVGVVVRDEWLRTAVIRPNIKLDEFVVMPNHFHAIFWITDPVGATRWVAHDRDAWSQTRATQRVAPTAGPRSGSVGAIIGQFKSAATKRINTLRHDIDNPVWQRNYHEHVIRGDRDLQAVRQYIVDNPAKWELDVNHPDRV</sequence>
<dbReference type="AlphaFoldDB" id="A0A0B5FEH9"/>
<dbReference type="InterPro" id="IPR036515">
    <property type="entry name" value="Transposase_17_sf"/>
</dbReference>
<organism evidence="2 3">
    <name type="scientific">Geoalkalibacter subterraneus</name>
    <dbReference type="NCBI Taxonomy" id="483547"/>
    <lineage>
        <taxon>Bacteria</taxon>
        <taxon>Pseudomonadati</taxon>
        <taxon>Thermodesulfobacteriota</taxon>
        <taxon>Desulfuromonadia</taxon>
        <taxon>Desulfuromonadales</taxon>
        <taxon>Geoalkalibacteraceae</taxon>
        <taxon>Geoalkalibacter</taxon>
    </lineage>
</organism>
<dbReference type="InterPro" id="IPR002686">
    <property type="entry name" value="Transposase_17"/>
</dbReference>
<evidence type="ECO:0000259" key="1">
    <source>
        <dbReference type="SMART" id="SM01321"/>
    </source>
</evidence>
<proteinExistence type="predicted"/>
<gene>
    <name evidence="2" type="ORF">GSUB_08105</name>
</gene>
<reference evidence="2 3" key="1">
    <citation type="journal article" date="2015" name="Genome Announc.">
        <title>Genomes of Geoalkalibacter ferrihydriticus Z-0531T and Geoalkalibacter subterraneus Red1T, Two Haloalkaliphilic Metal-Reducing Deltaproteobacteria.</title>
        <authorList>
            <person name="Badalamenti J.P."/>
            <person name="Krajmalnik-Brown R."/>
            <person name="Torres C.I."/>
            <person name="Bond D.R."/>
        </authorList>
    </citation>
    <scope>NUCLEOTIDE SEQUENCE [LARGE SCALE GENOMIC DNA]</scope>
    <source>
        <strain evidence="2 3">Red1</strain>
    </source>
</reference>
<feature type="domain" description="Transposase IS200-like" evidence="1">
    <location>
        <begin position="21"/>
        <end position="177"/>
    </location>
</feature>
<accession>A0A0B5FEH9</accession>
<dbReference type="OrthoDB" id="9800147at2"/>
<name>A0A0B5FEH9_9BACT</name>
<keyword evidence="3" id="KW-1185">Reference proteome</keyword>
<dbReference type="KEGG" id="gsb:GSUB_08105"/>
<dbReference type="EMBL" id="CP010311">
    <property type="protein sequence ID" value="AJF06517.1"/>
    <property type="molecule type" value="Genomic_DNA"/>
</dbReference>
<dbReference type="SUPFAM" id="SSF143422">
    <property type="entry name" value="Transposase IS200-like"/>
    <property type="match status" value="1"/>
</dbReference>
<dbReference type="GO" id="GO:0004803">
    <property type="term" value="F:transposase activity"/>
    <property type="evidence" value="ECO:0007669"/>
    <property type="project" value="InterPro"/>
</dbReference>
<dbReference type="PANTHER" id="PTHR36966">
    <property type="entry name" value="REP-ASSOCIATED TYROSINE TRANSPOSASE"/>
    <property type="match status" value="1"/>
</dbReference>
<dbReference type="RefSeq" id="WP_040200158.1">
    <property type="nucleotide sequence ID" value="NZ_CP010311.1"/>
</dbReference>
<dbReference type="STRING" id="483547.GSUB_08105"/>
<protein>
    <submittedName>
        <fullName evidence="2">Transposase</fullName>
    </submittedName>
</protein>
<evidence type="ECO:0000313" key="3">
    <source>
        <dbReference type="Proteomes" id="UP000035036"/>
    </source>
</evidence>
<dbReference type="SMART" id="SM01321">
    <property type="entry name" value="Y1_Tnp"/>
    <property type="match status" value="1"/>
</dbReference>
<dbReference type="HOGENOM" id="CLU_101329_0_0_7"/>
<dbReference type="Proteomes" id="UP000035036">
    <property type="component" value="Chromosome"/>
</dbReference>
<dbReference type="GO" id="GO:0043565">
    <property type="term" value="F:sequence-specific DNA binding"/>
    <property type="evidence" value="ECO:0007669"/>
    <property type="project" value="TreeGrafter"/>
</dbReference>
<dbReference type="PANTHER" id="PTHR36966:SF1">
    <property type="entry name" value="REP-ASSOCIATED TYROSINE TRANSPOSASE"/>
    <property type="match status" value="1"/>
</dbReference>
<evidence type="ECO:0000313" key="2">
    <source>
        <dbReference type="EMBL" id="AJF06517.1"/>
    </source>
</evidence>
<dbReference type="InterPro" id="IPR052715">
    <property type="entry name" value="RAYT_transposase"/>
</dbReference>
<dbReference type="Gene3D" id="3.30.70.1290">
    <property type="entry name" value="Transposase IS200-like"/>
    <property type="match status" value="1"/>
</dbReference>
<dbReference type="GO" id="GO:0006313">
    <property type="term" value="P:DNA transposition"/>
    <property type="evidence" value="ECO:0007669"/>
    <property type="project" value="InterPro"/>
</dbReference>